<gene>
    <name evidence="1" type="ORF">CDL15_Pgr018864</name>
    <name evidence="2" type="ORF">CRG98_034635</name>
</gene>
<reference evidence="1" key="2">
    <citation type="submission" date="2017-06" db="EMBL/GenBank/DDBJ databases">
        <title>The pomegranate genome and the genomics of punicalagin biosynthesis.</title>
        <authorList>
            <person name="Xu C."/>
        </authorList>
    </citation>
    <scope>NUCLEOTIDE SEQUENCE [LARGE SCALE GENOMIC DNA]</scope>
    <source>
        <tissue evidence="1">Fresh leaf</tissue>
    </source>
</reference>
<organism evidence="1 3">
    <name type="scientific">Punica granatum</name>
    <name type="common">Pomegranate</name>
    <dbReference type="NCBI Taxonomy" id="22663"/>
    <lineage>
        <taxon>Eukaryota</taxon>
        <taxon>Viridiplantae</taxon>
        <taxon>Streptophyta</taxon>
        <taxon>Embryophyta</taxon>
        <taxon>Tracheophyta</taxon>
        <taxon>Spermatophyta</taxon>
        <taxon>Magnoliopsida</taxon>
        <taxon>eudicotyledons</taxon>
        <taxon>Gunneridae</taxon>
        <taxon>Pentapetalae</taxon>
        <taxon>rosids</taxon>
        <taxon>malvids</taxon>
        <taxon>Myrtales</taxon>
        <taxon>Lythraceae</taxon>
        <taxon>Punica</taxon>
    </lineage>
</organism>
<evidence type="ECO:0000313" key="1">
    <source>
        <dbReference type="EMBL" id="OWM64292.1"/>
    </source>
</evidence>
<comment type="caution">
    <text evidence="1">The sequence shown here is derived from an EMBL/GenBank/DDBJ whole genome shotgun (WGS) entry which is preliminary data.</text>
</comment>
<dbReference type="AlphaFoldDB" id="A0A218VWN0"/>
<dbReference type="EMBL" id="MTKT01005815">
    <property type="protein sequence ID" value="OWM64292.1"/>
    <property type="molecule type" value="Genomic_DNA"/>
</dbReference>
<keyword evidence="4" id="KW-1185">Reference proteome</keyword>
<dbReference type="PANTHER" id="PTHR34576:SF14">
    <property type="entry name" value="MEMBRANE-ASSOCIATED KINASE REGULATOR 6"/>
    <property type="match status" value="1"/>
</dbReference>
<proteinExistence type="predicted"/>
<name>A0A218VWN0_PUNGR</name>
<reference evidence="2 4" key="3">
    <citation type="submission" date="2017-11" db="EMBL/GenBank/DDBJ databases">
        <title>De-novo sequencing of pomegranate (Punica granatum L.) genome.</title>
        <authorList>
            <person name="Akparov Z."/>
            <person name="Amiraslanov A."/>
            <person name="Hajiyeva S."/>
            <person name="Abbasov M."/>
            <person name="Kaur K."/>
            <person name="Hamwieh A."/>
            <person name="Solovyev V."/>
            <person name="Salamov A."/>
            <person name="Braich B."/>
            <person name="Kosarev P."/>
            <person name="Mahmoud A."/>
            <person name="Hajiyev E."/>
            <person name="Babayeva S."/>
            <person name="Izzatullayeva V."/>
            <person name="Mammadov A."/>
            <person name="Mammadov A."/>
            <person name="Sharifova S."/>
            <person name="Ojaghi J."/>
            <person name="Eynullazada K."/>
            <person name="Bayramov B."/>
            <person name="Abdulazimova A."/>
            <person name="Shahmuradov I."/>
        </authorList>
    </citation>
    <scope>NUCLEOTIDE SEQUENCE [LARGE SCALE GENOMIC DNA]</scope>
    <source>
        <strain evidence="2">AG2017</strain>
        <strain evidence="4">cv. AG2017</strain>
        <tissue evidence="2">Leaf</tissue>
    </source>
</reference>
<evidence type="ECO:0000313" key="2">
    <source>
        <dbReference type="EMBL" id="PKI44996.1"/>
    </source>
</evidence>
<dbReference type="Proteomes" id="UP000233551">
    <property type="component" value="Unassembled WGS sequence"/>
</dbReference>
<dbReference type="STRING" id="22663.A0A218VWN0"/>
<dbReference type="EMBL" id="PGOL01002813">
    <property type="protein sequence ID" value="PKI44996.1"/>
    <property type="molecule type" value="Genomic_DNA"/>
</dbReference>
<evidence type="ECO:0000313" key="4">
    <source>
        <dbReference type="Proteomes" id="UP000233551"/>
    </source>
</evidence>
<accession>A0A218VWN0</accession>
<dbReference type="PANTHER" id="PTHR34576">
    <property type="entry name" value="MEMBRANE-ASSOCIATED KINASE REGULATOR 6-RELATED"/>
    <property type="match status" value="1"/>
</dbReference>
<reference evidence="3" key="1">
    <citation type="journal article" date="2017" name="Plant J.">
        <title>The pomegranate (Punica granatum L.) genome and the genomics of punicalagin biosynthesis.</title>
        <authorList>
            <person name="Qin G."/>
            <person name="Xu C."/>
            <person name="Ming R."/>
            <person name="Tang H."/>
            <person name="Guyot R."/>
            <person name="Kramer E.M."/>
            <person name="Hu Y."/>
            <person name="Yi X."/>
            <person name="Qi Y."/>
            <person name="Xu X."/>
            <person name="Gao Z."/>
            <person name="Pan H."/>
            <person name="Jian J."/>
            <person name="Tian Y."/>
            <person name="Yue Z."/>
            <person name="Xu Y."/>
        </authorList>
    </citation>
    <scope>NUCLEOTIDE SEQUENCE [LARGE SCALE GENOMIC DNA]</scope>
    <source>
        <strain evidence="3">cv. Dabenzi</strain>
    </source>
</reference>
<dbReference type="InterPro" id="IPR044699">
    <property type="entry name" value="MAKR6"/>
</dbReference>
<dbReference type="Proteomes" id="UP000197138">
    <property type="component" value="Unassembled WGS sequence"/>
</dbReference>
<evidence type="ECO:0008006" key="5">
    <source>
        <dbReference type="Google" id="ProtNLM"/>
    </source>
</evidence>
<sequence>METSKPLAIESFSYSWLSNKRPSLDHPLEYVYPHDEVEECFEGSNNFNFNVSVACPTSTFVHADELFSNGIIRPILAESPKARTSAYSEPILAVPAFPSAQISTTSTGLIKHKFIRRWKRSSKLVLRKCFRCIKPLCHKDGYLRKSVRVGDIDRRVREVRSWHGSPQASPSHSVASYSAGEWSDVESSIYEAVLHCKRSVTDPDFLDEAKGKRRTRFGKSDQRGMK</sequence>
<protein>
    <recommendedName>
        <fullName evidence="5">Membrane-associated kinase regulator 6</fullName>
    </recommendedName>
</protein>
<evidence type="ECO:0000313" key="3">
    <source>
        <dbReference type="Proteomes" id="UP000197138"/>
    </source>
</evidence>